<feature type="domain" description="C-type lectin" evidence="1">
    <location>
        <begin position="124"/>
        <end position="245"/>
    </location>
</feature>
<gene>
    <name evidence="2" type="ORF">OXX778_LOCUS19090</name>
</gene>
<organism evidence="2 3">
    <name type="scientific">Brachionus calyciflorus</name>
    <dbReference type="NCBI Taxonomy" id="104777"/>
    <lineage>
        <taxon>Eukaryota</taxon>
        <taxon>Metazoa</taxon>
        <taxon>Spiralia</taxon>
        <taxon>Gnathifera</taxon>
        <taxon>Rotifera</taxon>
        <taxon>Eurotatoria</taxon>
        <taxon>Monogononta</taxon>
        <taxon>Pseudotrocha</taxon>
        <taxon>Ploima</taxon>
        <taxon>Brachionidae</taxon>
        <taxon>Brachionus</taxon>
    </lineage>
</organism>
<dbReference type="AlphaFoldDB" id="A0A814KWK1"/>
<dbReference type="InterPro" id="IPR016187">
    <property type="entry name" value="CTDL_fold"/>
</dbReference>
<name>A0A814KWK1_9BILA</name>
<dbReference type="OrthoDB" id="10159329at2759"/>
<sequence length="247" mass="27644">MPYNQACVVTANSLFEMCQDYAFIYCIGGTCLCDSSRYYDTTYLACLPRSSHNQKCSSDLHCMTSASTYQLTCKSNTCQCRNYDTDWLTGDQVYWSTSLKICRLCPTGYKTGYGAGTFGSSNRITNRCYGVETNQIYNYNSAQSQCFNTNGNQANLVTIRNVMEMEMIRTQIINGLSAINFLTGSITTTYFSFKWNYNNNADVQNTLWCNNQPDNSGGNQNVLIIDNGYCLDDSADASAYGFICEKG</sequence>
<dbReference type="InterPro" id="IPR001304">
    <property type="entry name" value="C-type_lectin-like"/>
</dbReference>
<accession>A0A814KWK1</accession>
<dbReference type="PROSITE" id="PS50041">
    <property type="entry name" value="C_TYPE_LECTIN_2"/>
    <property type="match status" value="1"/>
</dbReference>
<comment type="caution">
    <text evidence="2">The sequence shown here is derived from an EMBL/GenBank/DDBJ whole genome shotgun (WGS) entry which is preliminary data.</text>
</comment>
<protein>
    <recommendedName>
        <fullName evidence="1">C-type lectin domain-containing protein</fullName>
    </recommendedName>
</protein>
<dbReference type="SMART" id="SM00034">
    <property type="entry name" value="CLECT"/>
    <property type="match status" value="1"/>
</dbReference>
<evidence type="ECO:0000259" key="1">
    <source>
        <dbReference type="PROSITE" id="PS50041"/>
    </source>
</evidence>
<evidence type="ECO:0000313" key="3">
    <source>
        <dbReference type="Proteomes" id="UP000663879"/>
    </source>
</evidence>
<dbReference type="CDD" id="cd00037">
    <property type="entry name" value="CLECT"/>
    <property type="match status" value="1"/>
</dbReference>
<reference evidence="2" key="1">
    <citation type="submission" date="2021-02" db="EMBL/GenBank/DDBJ databases">
        <authorList>
            <person name="Nowell W R."/>
        </authorList>
    </citation>
    <scope>NUCLEOTIDE SEQUENCE</scope>
    <source>
        <strain evidence="2">Ploen Becks lab</strain>
    </source>
</reference>
<evidence type="ECO:0000313" key="2">
    <source>
        <dbReference type="EMBL" id="CAF1056777.1"/>
    </source>
</evidence>
<dbReference type="Gene3D" id="3.10.100.10">
    <property type="entry name" value="Mannose-Binding Protein A, subunit A"/>
    <property type="match status" value="1"/>
</dbReference>
<proteinExistence type="predicted"/>
<dbReference type="Proteomes" id="UP000663879">
    <property type="component" value="Unassembled WGS sequence"/>
</dbReference>
<dbReference type="InterPro" id="IPR016186">
    <property type="entry name" value="C-type_lectin-like/link_sf"/>
</dbReference>
<keyword evidence="3" id="KW-1185">Reference proteome</keyword>
<dbReference type="SUPFAM" id="SSF56436">
    <property type="entry name" value="C-type lectin-like"/>
    <property type="match status" value="1"/>
</dbReference>
<dbReference type="EMBL" id="CAJNOC010005602">
    <property type="protein sequence ID" value="CAF1056777.1"/>
    <property type="molecule type" value="Genomic_DNA"/>
</dbReference>